<evidence type="ECO:0000256" key="1">
    <source>
        <dbReference type="ARBA" id="ARBA00022448"/>
    </source>
</evidence>
<dbReference type="Gene3D" id="3.40.50.300">
    <property type="entry name" value="P-loop containing nucleotide triphosphate hydrolases"/>
    <property type="match status" value="1"/>
</dbReference>
<evidence type="ECO:0000313" key="4">
    <source>
        <dbReference type="Proteomes" id="UP001227230"/>
    </source>
</evidence>
<feature type="compositionally biased region" description="Polar residues" evidence="2">
    <location>
        <begin position="15"/>
        <end position="24"/>
    </location>
</feature>
<protein>
    <submittedName>
        <fullName evidence="3">Uncharacterized protein</fullName>
    </submittedName>
</protein>
<dbReference type="SUPFAM" id="SSF52540">
    <property type="entry name" value="P-loop containing nucleoside triphosphate hydrolases"/>
    <property type="match status" value="1"/>
</dbReference>
<name>A0ABY9BU66_VITVI</name>
<organism evidence="3 4">
    <name type="scientific">Vitis vinifera</name>
    <name type="common">Grape</name>
    <dbReference type="NCBI Taxonomy" id="29760"/>
    <lineage>
        <taxon>Eukaryota</taxon>
        <taxon>Viridiplantae</taxon>
        <taxon>Streptophyta</taxon>
        <taxon>Embryophyta</taxon>
        <taxon>Tracheophyta</taxon>
        <taxon>Spermatophyta</taxon>
        <taxon>Magnoliopsida</taxon>
        <taxon>eudicotyledons</taxon>
        <taxon>Gunneridae</taxon>
        <taxon>Pentapetalae</taxon>
        <taxon>rosids</taxon>
        <taxon>Vitales</taxon>
        <taxon>Vitaceae</taxon>
        <taxon>Viteae</taxon>
        <taxon>Vitis</taxon>
    </lineage>
</organism>
<keyword evidence="1" id="KW-0813">Transport</keyword>
<dbReference type="Proteomes" id="UP001227230">
    <property type="component" value="Chromosome 4"/>
</dbReference>
<gene>
    <name evidence="3" type="ORF">VitviT2T_005308</name>
</gene>
<evidence type="ECO:0000256" key="2">
    <source>
        <dbReference type="SAM" id="MobiDB-lite"/>
    </source>
</evidence>
<proteinExistence type="predicted"/>
<feature type="region of interest" description="Disordered" evidence="2">
    <location>
        <begin position="1"/>
        <end position="37"/>
    </location>
</feature>
<dbReference type="InterPro" id="IPR027417">
    <property type="entry name" value="P-loop_NTPase"/>
</dbReference>
<dbReference type="EMBL" id="CP126651">
    <property type="protein sequence ID" value="WJZ85790.1"/>
    <property type="molecule type" value="Genomic_DNA"/>
</dbReference>
<dbReference type="PANTHER" id="PTHR43023">
    <property type="entry name" value="PROTEIN TRIGALACTOSYLDIACYLGLYCEROL 3, CHLOROPLASTIC"/>
    <property type="match status" value="1"/>
</dbReference>
<dbReference type="PANTHER" id="PTHR43023:SF3">
    <property type="entry name" value="PROTEIN TRIGALACTOSYLDIACYLGLYCEROL 3, CHLOROPLASTIC"/>
    <property type="match status" value="1"/>
</dbReference>
<sequence length="94" mass="10510">MASPWNLGTDGSAATKFNDSSHLKNPSADGDREDDSDVLVESRDVYKSLEEEHILRGVNFKIRHGEAVGIIGPFSTRKIRMRHCMEMQYCVGPT</sequence>
<accession>A0ABY9BU66</accession>
<reference evidence="3 4" key="1">
    <citation type="journal article" date="2023" name="Hortic Res">
        <title>The complete reference genome for grapevine (Vitis vinifera L.) genetics and breeding.</title>
        <authorList>
            <person name="Shi X."/>
            <person name="Cao S."/>
            <person name="Wang X."/>
            <person name="Huang S."/>
            <person name="Wang Y."/>
            <person name="Liu Z."/>
            <person name="Liu W."/>
            <person name="Leng X."/>
            <person name="Peng Y."/>
            <person name="Wang N."/>
            <person name="Wang Y."/>
            <person name="Ma Z."/>
            <person name="Xu X."/>
            <person name="Zhang F."/>
            <person name="Xue H."/>
            <person name="Zhong H."/>
            <person name="Wang Y."/>
            <person name="Zhang K."/>
            <person name="Velt A."/>
            <person name="Avia K."/>
            <person name="Holtgrawe D."/>
            <person name="Grimplet J."/>
            <person name="Matus J.T."/>
            <person name="Ware D."/>
            <person name="Wu X."/>
            <person name="Wang H."/>
            <person name="Liu C."/>
            <person name="Fang Y."/>
            <person name="Rustenholz C."/>
            <person name="Cheng Z."/>
            <person name="Xiao H."/>
            <person name="Zhou Y."/>
        </authorList>
    </citation>
    <scope>NUCLEOTIDE SEQUENCE [LARGE SCALE GENOMIC DNA]</scope>
    <source>
        <strain evidence="4">cv. Pinot noir / PN40024</strain>
        <tissue evidence="3">Leaf</tissue>
    </source>
</reference>
<evidence type="ECO:0000313" key="3">
    <source>
        <dbReference type="EMBL" id="WJZ85790.1"/>
    </source>
</evidence>
<keyword evidence="4" id="KW-1185">Reference proteome</keyword>